<reference evidence="13 14" key="1">
    <citation type="submission" date="2018-08" db="EMBL/GenBank/DDBJ databases">
        <title>Genomic investigation of the strawberry pathogen Phytophthora fragariae indicates pathogenicity is determined by transcriptional variation in three key races.</title>
        <authorList>
            <person name="Adams T.M."/>
            <person name="Armitage A.D."/>
            <person name="Sobczyk M.K."/>
            <person name="Bates H.J."/>
            <person name="Dunwell J.M."/>
            <person name="Nellist C.F."/>
            <person name="Harrison R.J."/>
        </authorList>
    </citation>
    <scope>NUCLEOTIDE SEQUENCE [LARGE SCALE GENOMIC DNA]</scope>
    <source>
        <strain evidence="11 15">A4</strain>
        <strain evidence="10 16">BC-1</strain>
        <strain evidence="9 14">NOV-27</strain>
        <strain evidence="8 17">NOV-5</strain>
        <strain evidence="7 18">NOV-71</strain>
        <strain evidence="12 19">NOV-77</strain>
        <strain evidence="6 13">NOV-9</strain>
    </source>
</reference>
<dbReference type="EMBL" id="QXFZ01000634">
    <property type="protein sequence ID" value="KAE9109530.1"/>
    <property type="molecule type" value="Genomic_DNA"/>
</dbReference>
<dbReference type="Proteomes" id="UP000429523">
    <property type="component" value="Unassembled WGS sequence"/>
</dbReference>
<dbReference type="InterPro" id="IPR031825">
    <property type="entry name" value="RXLR"/>
</dbReference>
<dbReference type="Proteomes" id="UP000440732">
    <property type="component" value="Unassembled WGS sequence"/>
</dbReference>
<dbReference type="Proteomes" id="UP000440367">
    <property type="component" value="Unassembled WGS sequence"/>
</dbReference>
<comment type="caution">
    <text evidence="11">The sequence shown here is derived from an EMBL/GenBank/DDBJ whole genome shotgun (WGS) entry which is preliminary data.</text>
</comment>
<comment type="similarity">
    <text evidence="2 5">Belongs to the RxLR effector family.</text>
</comment>
<evidence type="ECO:0000313" key="12">
    <source>
        <dbReference type="EMBL" id="KAE9286745.1"/>
    </source>
</evidence>
<comment type="function">
    <text evidence="5">Effector that suppresses plant defense responses during pathogen infection.</text>
</comment>
<dbReference type="EMBL" id="QXGD01000681">
    <property type="protein sequence ID" value="KAE9228715.1"/>
    <property type="molecule type" value="Genomic_DNA"/>
</dbReference>
<feature type="signal peptide" evidence="5">
    <location>
        <begin position="1"/>
        <end position="28"/>
    </location>
</feature>
<dbReference type="Proteomes" id="UP000433483">
    <property type="component" value="Unassembled WGS sequence"/>
</dbReference>
<dbReference type="EMBL" id="QXGB01000629">
    <property type="protein sequence ID" value="KAE9208699.1"/>
    <property type="molecule type" value="Genomic_DNA"/>
</dbReference>
<dbReference type="Proteomes" id="UP000441208">
    <property type="component" value="Unassembled WGS sequence"/>
</dbReference>
<evidence type="ECO:0000256" key="4">
    <source>
        <dbReference type="ARBA" id="ARBA00022729"/>
    </source>
</evidence>
<evidence type="ECO:0000256" key="3">
    <source>
        <dbReference type="ARBA" id="ARBA00022525"/>
    </source>
</evidence>
<proteinExistence type="inferred from homology"/>
<dbReference type="Proteomes" id="UP000486351">
    <property type="component" value="Unassembled WGS sequence"/>
</dbReference>
<evidence type="ECO:0000313" key="14">
    <source>
        <dbReference type="Proteomes" id="UP000433483"/>
    </source>
</evidence>
<feature type="chain" id="PRO_5044948133" description="RxLR effector protein" evidence="5">
    <location>
        <begin position="29"/>
        <end position="102"/>
    </location>
</feature>
<evidence type="ECO:0000313" key="8">
    <source>
        <dbReference type="EMBL" id="KAE9143639.1"/>
    </source>
</evidence>
<keyword evidence="3 5" id="KW-0964">Secreted</keyword>
<evidence type="ECO:0000313" key="16">
    <source>
        <dbReference type="Proteomes" id="UP000440367"/>
    </source>
</evidence>
<name>A0A6A4BTE6_9STRA</name>
<evidence type="ECO:0000313" key="11">
    <source>
        <dbReference type="EMBL" id="KAE9275852.1"/>
    </source>
</evidence>
<dbReference type="EMBL" id="QXGF01003189">
    <property type="protein sequence ID" value="KAE8922164.1"/>
    <property type="molecule type" value="Genomic_DNA"/>
</dbReference>
<evidence type="ECO:0000256" key="2">
    <source>
        <dbReference type="ARBA" id="ARBA00010400"/>
    </source>
</evidence>
<gene>
    <name evidence="11" type="ORF">PF001_g26400</name>
    <name evidence="10" type="ORF">PF002_g13453</name>
    <name evidence="9" type="ORF">PF005_g12101</name>
    <name evidence="8" type="ORF">PF006_g11350</name>
    <name evidence="7" type="ORF">PF007_g12206</name>
    <name evidence="12" type="ORF">PF008_g26595</name>
    <name evidence="6" type="ORF">PF009_g27566</name>
</gene>
<dbReference type="Pfam" id="PF16810">
    <property type="entry name" value="RXLR"/>
    <property type="match status" value="1"/>
</dbReference>
<evidence type="ECO:0000256" key="1">
    <source>
        <dbReference type="ARBA" id="ARBA00004613"/>
    </source>
</evidence>
<evidence type="ECO:0000313" key="10">
    <source>
        <dbReference type="EMBL" id="KAE9228715.1"/>
    </source>
</evidence>
<dbReference type="EMBL" id="QXFY01003279">
    <property type="protein sequence ID" value="KAE9286745.1"/>
    <property type="molecule type" value="Genomic_DNA"/>
</dbReference>
<evidence type="ECO:0000313" key="18">
    <source>
        <dbReference type="Proteomes" id="UP000441208"/>
    </source>
</evidence>
<evidence type="ECO:0000313" key="19">
    <source>
        <dbReference type="Proteomes" id="UP000486351"/>
    </source>
</evidence>
<evidence type="ECO:0000313" key="7">
    <source>
        <dbReference type="EMBL" id="KAE9109530.1"/>
    </source>
</evidence>
<evidence type="ECO:0000256" key="5">
    <source>
        <dbReference type="RuleBase" id="RU367124"/>
    </source>
</evidence>
<comment type="domain">
    <text evidence="5">The RxLR-dEER motif acts to carry the protein into the host cell cytoplasm through binding to cell surface phosphatidylinositol-3-phosphate.</text>
</comment>
<evidence type="ECO:0000313" key="17">
    <source>
        <dbReference type="Proteomes" id="UP000440732"/>
    </source>
</evidence>
<dbReference type="EMBL" id="QXGE01003300">
    <property type="protein sequence ID" value="KAE9275852.1"/>
    <property type="molecule type" value="Genomic_DNA"/>
</dbReference>
<keyword evidence="4 5" id="KW-0732">Signal</keyword>
<organism evidence="11 15">
    <name type="scientific">Phytophthora fragariae</name>
    <dbReference type="NCBI Taxonomy" id="53985"/>
    <lineage>
        <taxon>Eukaryota</taxon>
        <taxon>Sar</taxon>
        <taxon>Stramenopiles</taxon>
        <taxon>Oomycota</taxon>
        <taxon>Peronosporomycetes</taxon>
        <taxon>Peronosporales</taxon>
        <taxon>Peronosporaceae</taxon>
        <taxon>Phytophthora</taxon>
    </lineage>
</organism>
<dbReference type="AlphaFoldDB" id="A0A6A4BTE6"/>
<evidence type="ECO:0000313" key="13">
    <source>
        <dbReference type="Proteomes" id="UP000429523"/>
    </source>
</evidence>
<accession>A0A6A4BTE6</accession>
<comment type="subcellular location">
    <subcellularLocation>
        <location evidence="1 5">Secreted</location>
    </subcellularLocation>
</comment>
<protein>
    <recommendedName>
        <fullName evidence="5">RxLR effector protein</fullName>
    </recommendedName>
</protein>
<sequence>MAKKRCFGVLATVFALLTCFGPVTEVTASGLATSFSAGAFEENHNGVQTDRRLRSNVRTIVEEEDSSEERGLDKILGVAKLVKMLTPDKQKAANKLLVLVFQ</sequence>
<evidence type="ECO:0000313" key="15">
    <source>
        <dbReference type="Proteomes" id="UP000437068"/>
    </source>
</evidence>
<evidence type="ECO:0000313" key="6">
    <source>
        <dbReference type="EMBL" id="KAE8922164.1"/>
    </source>
</evidence>
<dbReference type="EMBL" id="QXGA01000604">
    <property type="protein sequence ID" value="KAE9143639.1"/>
    <property type="molecule type" value="Genomic_DNA"/>
</dbReference>
<keyword evidence="14" id="KW-1185">Reference proteome</keyword>
<evidence type="ECO:0000313" key="9">
    <source>
        <dbReference type="EMBL" id="KAE9208699.1"/>
    </source>
</evidence>
<dbReference type="Proteomes" id="UP000437068">
    <property type="component" value="Unassembled WGS sequence"/>
</dbReference>